<reference evidence="3 4" key="1">
    <citation type="submission" date="2020-08" db="EMBL/GenBank/DDBJ databases">
        <title>Genomic Encyclopedia of Type Strains, Phase IV (KMG-IV): sequencing the most valuable type-strain genomes for metagenomic binning, comparative biology and taxonomic classification.</title>
        <authorList>
            <person name="Goeker M."/>
        </authorList>
    </citation>
    <scope>NUCLEOTIDE SEQUENCE [LARGE SCALE GENOMIC DNA]</scope>
    <source>
        <strain evidence="3 4">DSM 45385</strain>
    </source>
</reference>
<dbReference type="RefSeq" id="WP_184976219.1">
    <property type="nucleotide sequence ID" value="NZ_JACHIN010000030.1"/>
</dbReference>
<gene>
    <name evidence="3" type="ORF">HNR40_010597</name>
</gene>
<comment type="caution">
    <text evidence="3">The sequence shown here is derived from an EMBL/GenBank/DDBJ whole genome shotgun (WGS) entry which is preliminary data.</text>
</comment>
<feature type="compositionally biased region" description="Basic and acidic residues" evidence="1">
    <location>
        <begin position="1"/>
        <end position="15"/>
    </location>
</feature>
<accession>A0A7W8AG14</accession>
<organism evidence="3 4">
    <name type="scientific">Nonomuraea endophytica</name>
    <dbReference type="NCBI Taxonomy" id="714136"/>
    <lineage>
        <taxon>Bacteria</taxon>
        <taxon>Bacillati</taxon>
        <taxon>Actinomycetota</taxon>
        <taxon>Actinomycetes</taxon>
        <taxon>Streptosporangiales</taxon>
        <taxon>Streptosporangiaceae</taxon>
        <taxon>Nonomuraea</taxon>
    </lineage>
</organism>
<feature type="transmembrane region" description="Helical" evidence="2">
    <location>
        <begin position="26"/>
        <end position="46"/>
    </location>
</feature>
<keyword evidence="2" id="KW-1133">Transmembrane helix</keyword>
<protein>
    <submittedName>
        <fullName evidence="3">Uncharacterized protein</fullName>
    </submittedName>
</protein>
<keyword evidence="4" id="KW-1185">Reference proteome</keyword>
<dbReference type="AlphaFoldDB" id="A0A7W8AG14"/>
<feature type="region of interest" description="Disordered" evidence="1">
    <location>
        <begin position="1"/>
        <end position="20"/>
    </location>
</feature>
<evidence type="ECO:0000313" key="3">
    <source>
        <dbReference type="EMBL" id="MBB5085084.1"/>
    </source>
</evidence>
<feature type="transmembrane region" description="Helical" evidence="2">
    <location>
        <begin position="52"/>
        <end position="74"/>
    </location>
</feature>
<keyword evidence="2" id="KW-0472">Membrane</keyword>
<evidence type="ECO:0000256" key="2">
    <source>
        <dbReference type="SAM" id="Phobius"/>
    </source>
</evidence>
<dbReference type="Proteomes" id="UP000568380">
    <property type="component" value="Unassembled WGS sequence"/>
</dbReference>
<name>A0A7W8AG14_9ACTN</name>
<sequence>MTHNEDYRPPERSPEGKPMARATPRVVVHVRIGSFILIFAVALGVLGLLMGIPLLAIGAGVVIVATVVDIVLAVRGQRARGSGEAG</sequence>
<evidence type="ECO:0000256" key="1">
    <source>
        <dbReference type="SAM" id="MobiDB-lite"/>
    </source>
</evidence>
<proteinExistence type="predicted"/>
<keyword evidence="2" id="KW-0812">Transmembrane</keyword>
<evidence type="ECO:0000313" key="4">
    <source>
        <dbReference type="Proteomes" id="UP000568380"/>
    </source>
</evidence>
<dbReference type="EMBL" id="JACHIN010000030">
    <property type="protein sequence ID" value="MBB5085084.1"/>
    <property type="molecule type" value="Genomic_DNA"/>
</dbReference>